<gene>
    <name evidence="1" type="ORF">PO878_19025</name>
</gene>
<reference evidence="1" key="1">
    <citation type="submission" date="2023-01" db="EMBL/GenBank/DDBJ databases">
        <title>The diversity of Class Acidimicrobiia in South China Sea sediment environments and the proposal of Iamia marina sp. nov., a novel species of the genus Iamia.</title>
        <authorList>
            <person name="He Y."/>
            <person name="Tian X."/>
        </authorList>
    </citation>
    <scope>NUCLEOTIDE SEQUENCE</scope>
    <source>
        <strain evidence="1">DSM 19957</strain>
    </source>
</reference>
<dbReference type="InterPro" id="IPR019587">
    <property type="entry name" value="Polyketide_cyclase/dehydratase"/>
</dbReference>
<dbReference type="InterPro" id="IPR023393">
    <property type="entry name" value="START-like_dom_sf"/>
</dbReference>
<proteinExistence type="predicted"/>
<evidence type="ECO:0000313" key="2">
    <source>
        <dbReference type="Proteomes" id="UP001216390"/>
    </source>
</evidence>
<protein>
    <submittedName>
        <fullName evidence="1">SRPBCC family protein</fullName>
    </submittedName>
</protein>
<dbReference type="SUPFAM" id="SSF55961">
    <property type="entry name" value="Bet v1-like"/>
    <property type="match status" value="1"/>
</dbReference>
<organism evidence="1 2">
    <name type="scientific">Iamia majanohamensis</name>
    <dbReference type="NCBI Taxonomy" id="467976"/>
    <lineage>
        <taxon>Bacteria</taxon>
        <taxon>Bacillati</taxon>
        <taxon>Actinomycetota</taxon>
        <taxon>Acidimicrobiia</taxon>
        <taxon>Acidimicrobiales</taxon>
        <taxon>Iamiaceae</taxon>
        <taxon>Iamia</taxon>
    </lineage>
</organism>
<keyword evidence="2" id="KW-1185">Reference proteome</keyword>
<dbReference type="KEGG" id="ima:PO878_19025"/>
<sequence length="126" mass="13502">MWWRWTEVDASSATVWDLLVDLDRWPDWGPSVAGAALDGGGRRLRAGATGAVRTALGPSLPFAVTEWDDGTAWGWRVAGVPATLHRVEPTGPHTCRVGMGVPTWAPGYLVVVAVALARIRDLATDT</sequence>
<dbReference type="Pfam" id="PF10604">
    <property type="entry name" value="Polyketide_cyc2"/>
    <property type="match status" value="1"/>
</dbReference>
<dbReference type="Proteomes" id="UP001216390">
    <property type="component" value="Chromosome"/>
</dbReference>
<dbReference type="AlphaFoldDB" id="A0AAF0BVB4"/>
<dbReference type="Gene3D" id="3.30.530.20">
    <property type="match status" value="1"/>
</dbReference>
<evidence type="ECO:0000313" key="1">
    <source>
        <dbReference type="EMBL" id="WCO66595.1"/>
    </source>
</evidence>
<dbReference type="RefSeq" id="WP_272736118.1">
    <property type="nucleotide sequence ID" value="NZ_CP116942.1"/>
</dbReference>
<dbReference type="EMBL" id="CP116942">
    <property type="protein sequence ID" value="WCO66595.1"/>
    <property type="molecule type" value="Genomic_DNA"/>
</dbReference>
<name>A0AAF0BVB4_9ACTN</name>
<accession>A0AAF0BVB4</accession>